<dbReference type="InterPro" id="IPR032710">
    <property type="entry name" value="NTF2-like_dom_sf"/>
</dbReference>
<proteinExistence type="predicted"/>
<evidence type="ECO:0000256" key="1">
    <source>
        <dbReference type="SAM" id="MobiDB-lite"/>
    </source>
</evidence>
<gene>
    <name evidence="3" type="ORF">GCM10009550_64850</name>
</gene>
<dbReference type="Proteomes" id="UP001500665">
    <property type="component" value="Unassembled WGS sequence"/>
</dbReference>
<keyword evidence="4" id="KW-1185">Reference proteome</keyword>
<organism evidence="3 4">
    <name type="scientific">Actinocorallia libanotica</name>
    <dbReference type="NCBI Taxonomy" id="46162"/>
    <lineage>
        <taxon>Bacteria</taxon>
        <taxon>Bacillati</taxon>
        <taxon>Actinomycetota</taxon>
        <taxon>Actinomycetes</taxon>
        <taxon>Streptosporangiales</taxon>
        <taxon>Thermomonosporaceae</taxon>
        <taxon>Actinocorallia</taxon>
    </lineage>
</organism>
<dbReference type="SUPFAM" id="SSF54427">
    <property type="entry name" value="NTF2-like"/>
    <property type="match status" value="1"/>
</dbReference>
<comment type="caution">
    <text evidence="3">The sequence shown here is derived from an EMBL/GenBank/DDBJ whole genome shotgun (WGS) entry which is preliminary data.</text>
</comment>
<dbReference type="Pfam" id="PF14534">
    <property type="entry name" value="DUF4440"/>
    <property type="match status" value="1"/>
</dbReference>
<dbReference type="RefSeq" id="WP_344245336.1">
    <property type="nucleotide sequence ID" value="NZ_BAAAHH010000037.1"/>
</dbReference>
<dbReference type="Gene3D" id="3.10.450.50">
    <property type="match status" value="1"/>
</dbReference>
<accession>A0ABP4CBV7</accession>
<protein>
    <recommendedName>
        <fullName evidence="2">DUF4440 domain-containing protein</fullName>
    </recommendedName>
</protein>
<evidence type="ECO:0000313" key="3">
    <source>
        <dbReference type="EMBL" id="GAA0965195.1"/>
    </source>
</evidence>
<sequence>MRELAERPDEVPAVFAERFNSGDATALAQVYEEAAVLVAQPGTPVTGPDLHAANSRLQRLGIPISVRPRHVYRNADLALLIVDWTIEGTDPDGRAVHIEGTATDVARRGPDGRWRYVIDNPFGLRPQPLAVEDPAEPTPRESAPVLTPRTRSAAPTHGGTPSPP</sequence>
<name>A0ABP4CBV7_9ACTN</name>
<feature type="domain" description="DUF4440" evidence="2">
    <location>
        <begin position="16"/>
        <end position="115"/>
    </location>
</feature>
<dbReference type="EMBL" id="BAAAHH010000037">
    <property type="protein sequence ID" value="GAA0965195.1"/>
    <property type="molecule type" value="Genomic_DNA"/>
</dbReference>
<dbReference type="InterPro" id="IPR027843">
    <property type="entry name" value="DUF4440"/>
</dbReference>
<feature type="region of interest" description="Disordered" evidence="1">
    <location>
        <begin position="125"/>
        <end position="164"/>
    </location>
</feature>
<evidence type="ECO:0000259" key="2">
    <source>
        <dbReference type="Pfam" id="PF14534"/>
    </source>
</evidence>
<evidence type="ECO:0000313" key="4">
    <source>
        <dbReference type="Proteomes" id="UP001500665"/>
    </source>
</evidence>
<reference evidence="4" key="1">
    <citation type="journal article" date="2019" name="Int. J. Syst. Evol. Microbiol.">
        <title>The Global Catalogue of Microorganisms (GCM) 10K type strain sequencing project: providing services to taxonomists for standard genome sequencing and annotation.</title>
        <authorList>
            <consortium name="The Broad Institute Genomics Platform"/>
            <consortium name="The Broad Institute Genome Sequencing Center for Infectious Disease"/>
            <person name="Wu L."/>
            <person name="Ma J."/>
        </authorList>
    </citation>
    <scope>NUCLEOTIDE SEQUENCE [LARGE SCALE GENOMIC DNA]</scope>
    <source>
        <strain evidence="4">JCM 10696</strain>
    </source>
</reference>